<evidence type="ECO:0000313" key="10">
    <source>
        <dbReference type="Proteomes" id="UP000215383"/>
    </source>
</evidence>
<reference evidence="9 10" key="1">
    <citation type="submission" date="2017-06" db="EMBL/GenBank/DDBJ databases">
        <authorList>
            <consortium name="Pathogen Informatics"/>
        </authorList>
    </citation>
    <scope>NUCLEOTIDE SEQUENCE [LARGE SCALE GENOMIC DNA]</scope>
    <source>
        <strain evidence="9 10">NCTC10570</strain>
    </source>
</reference>
<dbReference type="Gene3D" id="1.20.1250.20">
    <property type="entry name" value="MFS general substrate transporter like domains"/>
    <property type="match status" value="1"/>
</dbReference>
<dbReference type="Proteomes" id="UP000215383">
    <property type="component" value="Chromosome 1"/>
</dbReference>
<feature type="transmembrane region" description="Helical" evidence="7">
    <location>
        <begin position="296"/>
        <end position="314"/>
    </location>
</feature>
<dbReference type="GeneID" id="78506356"/>
<evidence type="ECO:0000256" key="5">
    <source>
        <dbReference type="ARBA" id="ARBA00022989"/>
    </source>
</evidence>
<evidence type="ECO:0000256" key="6">
    <source>
        <dbReference type="ARBA" id="ARBA00023136"/>
    </source>
</evidence>
<dbReference type="RefSeq" id="WP_036254902.1">
    <property type="nucleotide sequence ID" value="NZ_LT906446.1"/>
</dbReference>
<keyword evidence="6 7" id="KW-0472">Membrane</keyword>
<feature type="transmembrane region" description="Helical" evidence="7">
    <location>
        <begin position="70"/>
        <end position="89"/>
    </location>
</feature>
<dbReference type="AlphaFoldDB" id="A0A239TDZ0"/>
<feature type="transmembrane region" description="Helical" evidence="7">
    <location>
        <begin position="207"/>
        <end position="228"/>
    </location>
</feature>
<accession>A0A239TDZ0</accession>
<gene>
    <name evidence="9" type="ORF">SAMEA4364220_00319</name>
</gene>
<feature type="transmembrane region" description="Helical" evidence="7">
    <location>
        <begin position="162"/>
        <end position="179"/>
    </location>
</feature>
<evidence type="ECO:0000256" key="2">
    <source>
        <dbReference type="ARBA" id="ARBA00022448"/>
    </source>
</evidence>
<feature type="transmembrane region" description="Helical" evidence="7">
    <location>
        <begin position="95"/>
        <end position="118"/>
    </location>
</feature>
<evidence type="ECO:0000256" key="7">
    <source>
        <dbReference type="SAM" id="Phobius"/>
    </source>
</evidence>
<dbReference type="GO" id="GO:0005886">
    <property type="term" value="C:plasma membrane"/>
    <property type="evidence" value="ECO:0007669"/>
    <property type="project" value="UniProtKB-SubCell"/>
</dbReference>
<feature type="transmembrane region" description="Helical" evidence="7">
    <location>
        <begin position="243"/>
        <end position="262"/>
    </location>
</feature>
<dbReference type="EMBL" id="LT906446">
    <property type="protein sequence ID" value="SNU95103.1"/>
    <property type="molecule type" value="Genomic_DNA"/>
</dbReference>
<evidence type="ECO:0000256" key="1">
    <source>
        <dbReference type="ARBA" id="ARBA00004651"/>
    </source>
</evidence>
<sequence>MQFLGFIGSVISLIILFAASAAPIPLYANYTELLNLTKGQLSFTAVMYFIGTVIALIFLARISNFCGRKIAIYIVLFLGILGCLSFVFINSTEFLFLGRFVQGLSCGLASSSVIAFIIDNEPEKLKGIATSISSAGPNLGLAVGAIGCGFITQFWADDLNFIFISLIASMLLCFILIFFSKETMPYQRGILKSFIPQIKAPRNIRKLLFPAGMTFIAGWSIGGFYQAYSASIATQIFNLSDTFIASMVFISFIAPIALGAALAKSITAVKAQRYGMLGFVISLSLLYICLFSDNIIYYFVVNILAGIFEGIMFTGSMKSILDVTNIKDRAGVLSLIYVIAYSGAAIPNFIVSQIAYLFNLTQLTLCYVVLSIICYILLLFSTKNNI</sequence>
<dbReference type="PROSITE" id="PS50850">
    <property type="entry name" value="MFS"/>
    <property type="match status" value="1"/>
</dbReference>
<evidence type="ECO:0000256" key="3">
    <source>
        <dbReference type="ARBA" id="ARBA00022475"/>
    </source>
</evidence>
<organism evidence="9 10">
    <name type="scientific">Megamonas hypermegale</name>
    <dbReference type="NCBI Taxonomy" id="158847"/>
    <lineage>
        <taxon>Bacteria</taxon>
        <taxon>Bacillati</taxon>
        <taxon>Bacillota</taxon>
        <taxon>Negativicutes</taxon>
        <taxon>Selenomonadales</taxon>
        <taxon>Selenomonadaceae</taxon>
        <taxon>Megamonas</taxon>
    </lineage>
</organism>
<dbReference type="GO" id="GO:0022857">
    <property type="term" value="F:transmembrane transporter activity"/>
    <property type="evidence" value="ECO:0007669"/>
    <property type="project" value="InterPro"/>
</dbReference>
<feature type="domain" description="Major facilitator superfamily (MFS) profile" evidence="8">
    <location>
        <begin position="1"/>
        <end position="386"/>
    </location>
</feature>
<dbReference type="InterPro" id="IPR020846">
    <property type="entry name" value="MFS_dom"/>
</dbReference>
<evidence type="ECO:0000256" key="4">
    <source>
        <dbReference type="ARBA" id="ARBA00022692"/>
    </source>
</evidence>
<dbReference type="InterPro" id="IPR050171">
    <property type="entry name" value="MFS_Transporters"/>
</dbReference>
<feature type="transmembrane region" description="Helical" evidence="7">
    <location>
        <begin position="274"/>
        <end position="290"/>
    </location>
</feature>
<protein>
    <submittedName>
        <fullName evidence="9">Arabinose efflux permease</fullName>
    </submittedName>
</protein>
<feature type="transmembrane region" description="Helical" evidence="7">
    <location>
        <begin position="335"/>
        <end position="356"/>
    </location>
</feature>
<keyword evidence="3" id="KW-1003">Cell membrane</keyword>
<evidence type="ECO:0000259" key="8">
    <source>
        <dbReference type="PROSITE" id="PS50850"/>
    </source>
</evidence>
<proteinExistence type="predicted"/>
<keyword evidence="10" id="KW-1185">Reference proteome</keyword>
<feature type="transmembrane region" description="Helical" evidence="7">
    <location>
        <begin position="139"/>
        <end position="156"/>
    </location>
</feature>
<dbReference type="InterPro" id="IPR036259">
    <property type="entry name" value="MFS_trans_sf"/>
</dbReference>
<dbReference type="SUPFAM" id="SSF103473">
    <property type="entry name" value="MFS general substrate transporter"/>
    <property type="match status" value="1"/>
</dbReference>
<comment type="subcellular location">
    <subcellularLocation>
        <location evidence="1">Cell membrane</location>
        <topology evidence="1">Multi-pass membrane protein</topology>
    </subcellularLocation>
</comment>
<dbReference type="InterPro" id="IPR011701">
    <property type="entry name" value="MFS"/>
</dbReference>
<keyword evidence="5 7" id="KW-1133">Transmembrane helix</keyword>
<keyword evidence="4 7" id="KW-0812">Transmembrane</keyword>
<dbReference type="PANTHER" id="PTHR23517">
    <property type="entry name" value="RESISTANCE PROTEIN MDTM, PUTATIVE-RELATED-RELATED"/>
    <property type="match status" value="1"/>
</dbReference>
<keyword evidence="2" id="KW-0813">Transport</keyword>
<dbReference type="eggNOG" id="COG0477">
    <property type="taxonomic scope" value="Bacteria"/>
</dbReference>
<name>A0A239TDZ0_9FIRM</name>
<feature type="transmembrane region" description="Helical" evidence="7">
    <location>
        <begin position="362"/>
        <end position="380"/>
    </location>
</feature>
<dbReference type="PANTHER" id="PTHR23517:SF13">
    <property type="entry name" value="MAJOR FACILITATOR SUPERFAMILY MFS_1"/>
    <property type="match status" value="1"/>
</dbReference>
<feature type="transmembrane region" description="Helical" evidence="7">
    <location>
        <begin position="45"/>
        <end position="63"/>
    </location>
</feature>
<dbReference type="Pfam" id="PF07690">
    <property type="entry name" value="MFS_1"/>
    <property type="match status" value="1"/>
</dbReference>
<evidence type="ECO:0000313" key="9">
    <source>
        <dbReference type="EMBL" id="SNU95103.1"/>
    </source>
</evidence>